<dbReference type="PANTHER" id="PTHR38684:SF1">
    <property type="entry name" value="PROTEIN AMPE"/>
    <property type="match status" value="1"/>
</dbReference>
<dbReference type="PANTHER" id="PTHR38684">
    <property type="entry name" value="PROTEIN AMPE"/>
    <property type="match status" value="1"/>
</dbReference>
<evidence type="ECO:0000313" key="2">
    <source>
        <dbReference type="EMBL" id="SKA03672.1"/>
    </source>
</evidence>
<keyword evidence="1" id="KW-0472">Membrane</keyword>
<dbReference type="GO" id="GO:0046677">
    <property type="term" value="P:response to antibiotic"/>
    <property type="evidence" value="ECO:0007669"/>
    <property type="project" value="TreeGrafter"/>
</dbReference>
<gene>
    <name evidence="2" type="ORF">SAMN02745674_01642</name>
</gene>
<feature type="transmembrane region" description="Helical" evidence="1">
    <location>
        <begin position="46"/>
        <end position="67"/>
    </location>
</feature>
<organism evidence="2 3">
    <name type="scientific">Lysobacter spongiicola DSM 21749</name>
    <dbReference type="NCBI Taxonomy" id="1122188"/>
    <lineage>
        <taxon>Bacteria</taxon>
        <taxon>Pseudomonadati</taxon>
        <taxon>Pseudomonadota</taxon>
        <taxon>Gammaproteobacteria</taxon>
        <taxon>Lysobacterales</taxon>
        <taxon>Lysobacteraceae</taxon>
        <taxon>Novilysobacter</taxon>
    </lineage>
</organism>
<protein>
    <submittedName>
        <fullName evidence="2">AmpE protein</fullName>
    </submittedName>
</protein>
<dbReference type="Proteomes" id="UP000190061">
    <property type="component" value="Unassembled WGS sequence"/>
</dbReference>
<reference evidence="2 3" key="1">
    <citation type="submission" date="2017-02" db="EMBL/GenBank/DDBJ databases">
        <authorList>
            <person name="Peterson S.W."/>
        </authorList>
    </citation>
    <scope>NUCLEOTIDE SEQUENCE [LARGE SCALE GENOMIC DNA]</scope>
    <source>
        <strain evidence="2 3">DSM 21749</strain>
    </source>
</reference>
<feature type="transmembrane region" description="Helical" evidence="1">
    <location>
        <begin position="145"/>
        <end position="166"/>
    </location>
</feature>
<dbReference type="RefSeq" id="WP_078758228.1">
    <property type="nucleotide sequence ID" value="NZ_FUXP01000005.1"/>
</dbReference>
<sequence>MSVTLIAVVAALVLGHAAPSLASVRQFGWYRDLVAWLNSHFDEDSFWRGNWGIALALAPPLLAVGLLQRALDGQVFGLAGLLFAIIVLFYSWGPRDLDRDVDAVLDAPDPVSRRDAAARLADDGSASVDGPRVIDAVFRNGLRRWFGVLFWFLVLGPFGALGYRLVVVSARRDGAEDPPATPVPSATARGARRLLALLEWPVAQLMTLSLALVGNFDSVLGAWRSAGGAAFHLDSRFLEAAGRASVRSELADESSDYAAGSLRDEDMGATTLPAASLGELPELRDAMSLVWRCLLVWLATLALFVIAGFVS</sequence>
<name>A0A1T4QJ08_9GAMM</name>
<dbReference type="EMBL" id="FUXP01000005">
    <property type="protein sequence ID" value="SKA03672.1"/>
    <property type="molecule type" value="Genomic_DNA"/>
</dbReference>
<dbReference type="AlphaFoldDB" id="A0A1T4QJ08"/>
<accession>A0A1T4QJ08</accession>
<evidence type="ECO:0000313" key="3">
    <source>
        <dbReference type="Proteomes" id="UP000190061"/>
    </source>
</evidence>
<feature type="transmembrane region" description="Helical" evidence="1">
    <location>
        <begin position="289"/>
        <end position="310"/>
    </location>
</feature>
<dbReference type="STRING" id="1122188.SAMN02745674_01642"/>
<keyword evidence="1" id="KW-1133">Transmembrane helix</keyword>
<keyword evidence="3" id="KW-1185">Reference proteome</keyword>
<dbReference type="GO" id="GO:0005886">
    <property type="term" value="C:plasma membrane"/>
    <property type="evidence" value="ECO:0007669"/>
    <property type="project" value="TreeGrafter"/>
</dbReference>
<dbReference type="OrthoDB" id="9811967at2"/>
<proteinExistence type="predicted"/>
<keyword evidence="1" id="KW-0812">Transmembrane</keyword>
<feature type="transmembrane region" description="Helical" evidence="1">
    <location>
        <begin position="74"/>
        <end position="92"/>
    </location>
</feature>
<dbReference type="InterPro" id="IPR052966">
    <property type="entry name" value="Beta-lactamase_Reg"/>
</dbReference>
<evidence type="ECO:0000256" key="1">
    <source>
        <dbReference type="SAM" id="Phobius"/>
    </source>
</evidence>